<dbReference type="AlphaFoldDB" id="A0A6J5V5E7"/>
<dbReference type="PANTHER" id="PTHR31500">
    <property type="entry name" value="AT-HOOK MOTIF NUCLEAR-LOCALIZED PROTEIN 9"/>
    <property type="match status" value="1"/>
</dbReference>
<accession>A0A6J5V5E7</accession>
<evidence type="ECO:0000256" key="5">
    <source>
        <dbReference type="ARBA" id="ARBA00023242"/>
    </source>
</evidence>
<keyword evidence="3 6" id="KW-0238">DNA-binding</keyword>
<dbReference type="Proteomes" id="UP000507222">
    <property type="component" value="Unassembled WGS sequence"/>
</dbReference>
<sequence>MVTSSQSPQTESKPNNEVETFMEPVQMNLDQSGAPIGRVELTGTDVLVKRKRGRPRKYEMVGEGNVVPLVSASPGTYSGSYSESLPKRGRGRPKGSGKLQLLSPRGGLSVDPAGGGFYTQVLTAETGEDIVHKILSLSETNPRSLCILTATGVVCSAVIRQPSSYTAMDAIYIFRCDIFNTTRTQHEGRFQILTLSGSFVYDATQNRRGKNGMLSVALCHPDGNIFGGAVAGELIAAEPVQIIATSFLQETSTNTSKELTRTHPAESSTSTSMLGNSSCLAMVPLLMPPPTIVHDESCISPTSALLEFPSHSGAGNVIAANHNMNPAMLLGFGQNALQPMPDPTTSPHIDTFIPQT</sequence>
<name>A0A6J5V5E7_PRUAR</name>
<gene>
    <name evidence="9" type="ORF">CURHAP_LOCUS36610</name>
</gene>
<proteinExistence type="predicted"/>
<dbReference type="PROSITE" id="PS51742">
    <property type="entry name" value="PPC"/>
    <property type="match status" value="1"/>
</dbReference>
<feature type="compositionally biased region" description="Polar residues" evidence="7">
    <location>
        <begin position="1"/>
        <end position="18"/>
    </location>
</feature>
<dbReference type="InterPro" id="IPR005175">
    <property type="entry name" value="PPC_dom"/>
</dbReference>
<evidence type="ECO:0000256" key="6">
    <source>
        <dbReference type="RuleBase" id="RU367031"/>
    </source>
</evidence>
<feature type="region of interest" description="Disordered" evidence="7">
    <location>
        <begin position="77"/>
        <end position="105"/>
    </location>
</feature>
<dbReference type="EMBL" id="CAEKDK010000006">
    <property type="protein sequence ID" value="CAB4282914.1"/>
    <property type="molecule type" value="Genomic_DNA"/>
</dbReference>
<keyword evidence="4 6" id="KW-0804">Transcription</keyword>
<evidence type="ECO:0000313" key="10">
    <source>
        <dbReference type="Proteomes" id="UP000507222"/>
    </source>
</evidence>
<keyword evidence="2 6" id="KW-0805">Transcription regulation</keyword>
<evidence type="ECO:0000256" key="4">
    <source>
        <dbReference type="ARBA" id="ARBA00023163"/>
    </source>
</evidence>
<evidence type="ECO:0000256" key="3">
    <source>
        <dbReference type="ARBA" id="ARBA00023125"/>
    </source>
</evidence>
<dbReference type="GO" id="GO:0005634">
    <property type="term" value="C:nucleus"/>
    <property type="evidence" value="ECO:0007669"/>
    <property type="project" value="UniProtKB-SubCell"/>
</dbReference>
<evidence type="ECO:0000259" key="8">
    <source>
        <dbReference type="PROSITE" id="PS51742"/>
    </source>
</evidence>
<feature type="domain" description="PPC" evidence="8">
    <location>
        <begin position="114"/>
        <end position="268"/>
    </location>
</feature>
<feature type="region of interest" description="Disordered" evidence="7">
    <location>
        <begin position="253"/>
        <end position="273"/>
    </location>
</feature>
<evidence type="ECO:0000313" key="9">
    <source>
        <dbReference type="EMBL" id="CAB4282914.1"/>
    </source>
</evidence>
<comment type="function">
    <text evidence="1 6">Transcription factor that specifically binds AT-rich DNA sequences related to the nuclear matrix attachment regions (MARs).</text>
</comment>
<keyword evidence="5 6" id="KW-0539">Nucleus</keyword>
<dbReference type="SMART" id="SM00384">
    <property type="entry name" value="AT_hook"/>
    <property type="match status" value="2"/>
</dbReference>
<dbReference type="InterPro" id="IPR039605">
    <property type="entry name" value="AHL"/>
</dbReference>
<dbReference type="Gene3D" id="3.30.1330.80">
    <property type="entry name" value="Hypothetical protein, similar to alpha- acetolactate decarboxylase, domain 2"/>
    <property type="match status" value="1"/>
</dbReference>
<comment type="subcellular location">
    <subcellularLocation>
        <location evidence="6">Nucleus</location>
    </subcellularLocation>
</comment>
<dbReference type="InterPro" id="IPR017956">
    <property type="entry name" value="AT_hook_DNA-bd_motif"/>
</dbReference>
<dbReference type="PANTHER" id="PTHR31500:SF45">
    <property type="entry name" value="AT-HOOK MOTIF NUCLEAR-LOCALIZED PROTEIN"/>
    <property type="match status" value="1"/>
</dbReference>
<evidence type="ECO:0000256" key="1">
    <source>
        <dbReference type="ARBA" id="ARBA00003687"/>
    </source>
</evidence>
<dbReference type="CDD" id="cd11378">
    <property type="entry name" value="DUF296"/>
    <property type="match status" value="1"/>
</dbReference>
<dbReference type="Pfam" id="PF03479">
    <property type="entry name" value="PCC"/>
    <property type="match status" value="1"/>
</dbReference>
<evidence type="ECO:0000256" key="7">
    <source>
        <dbReference type="SAM" id="MobiDB-lite"/>
    </source>
</evidence>
<feature type="region of interest" description="Disordered" evidence="7">
    <location>
        <begin position="1"/>
        <end position="21"/>
    </location>
</feature>
<protein>
    <recommendedName>
        <fullName evidence="6">AT-hook motif nuclear-localized protein</fullName>
    </recommendedName>
</protein>
<reference evidence="9 10" key="1">
    <citation type="submission" date="2020-05" db="EMBL/GenBank/DDBJ databases">
        <authorList>
            <person name="Campoy J."/>
            <person name="Schneeberger K."/>
            <person name="Spophaly S."/>
        </authorList>
    </citation>
    <scope>NUCLEOTIDE SEQUENCE [LARGE SCALE GENOMIC DNA]</scope>
    <source>
        <strain evidence="9">PruArmRojPasFocal</strain>
    </source>
</reference>
<evidence type="ECO:0000256" key="2">
    <source>
        <dbReference type="ARBA" id="ARBA00023015"/>
    </source>
</evidence>
<comment type="domain">
    <text evidence="6">The PPC domain mediates interactions between AHL proteins.</text>
</comment>
<dbReference type="PRINTS" id="PR00929">
    <property type="entry name" value="ATHOOK"/>
</dbReference>
<dbReference type="SUPFAM" id="SSF117856">
    <property type="entry name" value="AF0104/ALDC/Ptd012-like"/>
    <property type="match status" value="1"/>
</dbReference>
<dbReference type="GO" id="GO:0003680">
    <property type="term" value="F:minor groove of adenine-thymine-rich DNA binding"/>
    <property type="evidence" value="ECO:0007669"/>
    <property type="project" value="UniProtKB-UniRule"/>
</dbReference>
<organism evidence="9 10">
    <name type="scientific">Prunus armeniaca</name>
    <name type="common">Apricot</name>
    <name type="synonym">Armeniaca vulgaris</name>
    <dbReference type="NCBI Taxonomy" id="36596"/>
    <lineage>
        <taxon>Eukaryota</taxon>
        <taxon>Viridiplantae</taxon>
        <taxon>Streptophyta</taxon>
        <taxon>Embryophyta</taxon>
        <taxon>Tracheophyta</taxon>
        <taxon>Spermatophyta</taxon>
        <taxon>Magnoliopsida</taxon>
        <taxon>eudicotyledons</taxon>
        <taxon>Gunneridae</taxon>
        <taxon>Pentapetalae</taxon>
        <taxon>rosids</taxon>
        <taxon>fabids</taxon>
        <taxon>Rosales</taxon>
        <taxon>Rosaceae</taxon>
        <taxon>Amygdaloideae</taxon>
        <taxon>Amygdaleae</taxon>
        <taxon>Prunus</taxon>
    </lineage>
</organism>